<reference evidence="2 3" key="1">
    <citation type="submission" date="2018-11" db="EMBL/GenBank/DDBJ databases">
        <title>Sequencing the genomes of 1000 actinobacteria strains.</title>
        <authorList>
            <person name="Klenk H.-P."/>
        </authorList>
    </citation>
    <scope>NUCLEOTIDE SEQUENCE [LARGE SCALE GENOMIC DNA]</scope>
    <source>
        <strain evidence="2 3">DSM 44780</strain>
    </source>
</reference>
<evidence type="ECO:0008006" key="4">
    <source>
        <dbReference type="Google" id="ProtNLM"/>
    </source>
</evidence>
<protein>
    <recommendedName>
        <fullName evidence="4">Cell wall-associated NlpC family hydrolase</fullName>
    </recommendedName>
</protein>
<proteinExistence type="predicted"/>
<sequence length="436" mass="45327">MSTTHVFSRALAVTAAAGLVAGILAAAPAFAADSAAPPSAAAIAAEDKGGAGQGRSVAPSQLAAGTQISRNEVINRAASWVGLGLEYSWDNTYQGYRTDCSGYASMAWHLGTPGLDTTSFVPSGVASWISKAELKPGDALLNDAAGALGHIVIFAGWTDSSQSSYDAYEFTGSGVQHRAIPYPYFSGHGTFKPVRNNSIVDDVTTTGDEPVAGNWDAGNGSPAGNVGVFRPSTGQFHLRMDDGSLKILDWGQAGDIPVSANWDGAGPDNVGVFRPSTGQFHLRMDDGSLKILDWGQAGDLPVAGNWDAGNGSPAGNVGVFRPSTGQFHLRMDDGSLKILDWGQAGDIPVSGNWDGAGPDNVGVFRPSTGQFHLRMDDGSLKILDWGQAGDLPVSANFDGGNGTPAGNIGIWRPSTGQFHLRNDDGSLTVLDWGQPR</sequence>
<dbReference type="InterPro" id="IPR038765">
    <property type="entry name" value="Papain-like_cys_pep_sf"/>
</dbReference>
<dbReference type="Gene3D" id="3.90.1720.10">
    <property type="entry name" value="endopeptidase domain like (from Nostoc punctiforme)"/>
    <property type="match status" value="1"/>
</dbReference>
<keyword evidence="1" id="KW-0732">Signal</keyword>
<evidence type="ECO:0000313" key="3">
    <source>
        <dbReference type="Proteomes" id="UP000267408"/>
    </source>
</evidence>
<dbReference type="EMBL" id="RJVJ01000001">
    <property type="protein sequence ID" value="ROR46997.1"/>
    <property type="molecule type" value="Genomic_DNA"/>
</dbReference>
<comment type="caution">
    <text evidence="2">The sequence shown here is derived from an EMBL/GenBank/DDBJ whole genome shotgun (WGS) entry which is preliminary data.</text>
</comment>
<dbReference type="RefSeq" id="WP_123559963.1">
    <property type="nucleotide sequence ID" value="NZ_RJVJ01000001.1"/>
</dbReference>
<feature type="chain" id="PRO_5034937466" description="Cell wall-associated NlpC family hydrolase" evidence="1">
    <location>
        <begin position="32"/>
        <end position="436"/>
    </location>
</feature>
<evidence type="ECO:0000313" key="2">
    <source>
        <dbReference type="EMBL" id="ROR46997.1"/>
    </source>
</evidence>
<name>A0A8G1USF5_9ACTN</name>
<dbReference type="AlphaFoldDB" id="A0A8G1USF5"/>
<accession>A0A8G1USF5</accession>
<gene>
    <name evidence="2" type="ORF">EDD39_5307</name>
</gene>
<dbReference type="SUPFAM" id="SSF54001">
    <property type="entry name" value="Cysteine proteinases"/>
    <property type="match status" value="1"/>
</dbReference>
<dbReference type="OrthoDB" id="9815928at2"/>
<feature type="signal peptide" evidence="1">
    <location>
        <begin position="1"/>
        <end position="31"/>
    </location>
</feature>
<organism evidence="2 3">
    <name type="scientific">Kitasatospora cineracea</name>
    <dbReference type="NCBI Taxonomy" id="88074"/>
    <lineage>
        <taxon>Bacteria</taxon>
        <taxon>Bacillati</taxon>
        <taxon>Actinomycetota</taxon>
        <taxon>Actinomycetes</taxon>
        <taxon>Kitasatosporales</taxon>
        <taxon>Streptomycetaceae</taxon>
        <taxon>Kitasatospora</taxon>
    </lineage>
</organism>
<evidence type="ECO:0000256" key="1">
    <source>
        <dbReference type="SAM" id="SignalP"/>
    </source>
</evidence>
<dbReference type="Proteomes" id="UP000267408">
    <property type="component" value="Unassembled WGS sequence"/>
</dbReference>